<dbReference type="SMART" id="SM00091">
    <property type="entry name" value="PAS"/>
    <property type="match status" value="1"/>
</dbReference>
<dbReference type="PANTHER" id="PTHR33121:SF23">
    <property type="entry name" value="CYCLIC DI-GMP PHOSPHODIESTERASE PDEB"/>
    <property type="match status" value="1"/>
</dbReference>
<feature type="domain" description="Response regulatory" evidence="3">
    <location>
        <begin position="9"/>
        <end position="124"/>
    </location>
</feature>
<dbReference type="CDD" id="cd01948">
    <property type="entry name" value="EAL"/>
    <property type="match status" value="1"/>
</dbReference>
<proteinExistence type="predicted"/>
<dbReference type="EMBL" id="CP046902">
    <property type="protein sequence ID" value="QGZ28657.1"/>
    <property type="molecule type" value="Genomic_DNA"/>
</dbReference>
<dbReference type="InterPro" id="IPR035919">
    <property type="entry name" value="EAL_sf"/>
</dbReference>
<dbReference type="Pfam" id="PF00563">
    <property type="entry name" value="EAL"/>
    <property type="match status" value="1"/>
</dbReference>
<dbReference type="Gene3D" id="3.30.450.20">
    <property type="entry name" value="PAS domain"/>
    <property type="match status" value="1"/>
</dbReference>
<feature type="domain" description="EAL" evidence="4">
    <location>
        <begin position="437"/>
        <end position="688"/>
    </location>
</feature>
<dbReference type="InterPro" id="IPR050706">
    <property type="entry name" value="Cyclic-di-GMP_PDE-like"/>
</dbReference>
<dbReference type="AlphaFoldDB" id="A0A6I6LIF3"/>
<feature type="coiled-coil region" evidence="2">
    <location>
        <begin position="125"/>
        <end position="152"/>
    </location>
</feature>
<comment type="caution">
    <text evidence="1">Lacks conserved residue(s) required for the propagation of feature annotation.</text>
</comment>
<dbReference type="InterPro" id="IPR001789">
    <property type="entry name" value="Sig_transdc_resp-reg_receiver"/>
</dbReference>
<dbReference type="PROSITE" id="PS50110">
    <property type="entry name" value="RESPONSE_REGULATORY"/>
    <property type="match status" value="1"/>
</dbReference>
<dbReference type="RefSeq" id="WP_158186261.1">
    <property type="nucleotide sequence ID" value="NZ_CP046902.1"/>
</dbReference>
<evidence type="ECO:0000259" key="5">
    <source>
        <dbReference type="PROSITE" id="PS50887"/>
    </source>
</evidence>
<dbReference type="InterPro" id="IPR000014">
    <property type="entry name" value="PAS"/>
</dbReference>
<dbReference type="OrthoDB" id="7052318at2"/>
<dbReference type="NCBIfam" id="TIGR00254">
    <property type="entry name" value="GGDEF"/>
    <property type="match status" value="1"/>
</dbReference>
<gene>
    <name evidence="6" type="ORF">GQA94_00745</name>
</gene>
<dbReference type="CDD" id="cd01949">
    <property type="entry name" value="GGDEF"/>
    <property type="match status" value="1"/>
</dbReference>
<organism evidence="6 7">
    <name type="scientific">Stutzerimonas stutzeri</name>
    <name type="common">Pseudomonas stutzeri</name>
    <dbReference type="NCBI Taxonomy" id="316"/>
    <lineage>
        <taxon>Bacteria</taxon>
        <taxon>Pseudomonadati</taxon>
        <taxon>Pseudomonadota</taxon>
        <taxon>Gammaproteobacteria</taxon>
        <taxon>Pseudomonadales</taxon>
        <taxon>Pseudomonadaceae</taxon>
        <taxon>Stutzerimonas</taxon>
    </lineage>
</organism>
<dbReference type="PANTHER" id="PTHR33121">
    <property type="entry name" value="CYCLIC DI-GMP PHOSPHODIESTERASE PDEF"/>
    <property type="match status" value="1"/>
</dbReference>
<protein>
    <submittedName>
        <fullName evidence="6">EAL domain-containing protein</fullName>
    </submittedName>
</protein>
<dbReference type="SUPFAM" id="SSF141868">
    <property type="entry name" value="EAL domain-like"/>
    <property type="match status" value="1"/>
</dbReference>
<dbReference type="SMART" id="SM00052">
    <property type="entry name" value="EAL"/>
    <property type="match status" value="1"/>
</dbReference>
<dbReference type="SUPFAM" id="SSF52172">
    <property type="entry name" value="CheY-like"/>
    <property type="match status" value="1"/>
</dbReference>
<dbReference type="InterPro" id="IPR000160">
    <property type="entry name" value="GGDEF_dom"/>
</dbReference>
<dbReference type="Proteomes" id="UP000438983">
    <property type="component" value="Chromosome"/>
</dbReference>
<accession>A0A6I6LIF3</accession>
<keyword evidence="2" id="KW-0175">Coiled coil</keyword>
<evidence type="ECO:0000259" key="3">
    <source>
        <dbReference type="PROSITE" id="PS50110"/>
    </source>
</evidence>
<name>A0A6I6LIF3_STUST</name>
<dbReference type="CDD" id="cd00130">
    <property type="entry name" value="PAS"/>
    <property type="match status" value="1"/>
</dbReference>
<dbReference type="InterPro" id="IPR013767">
    <property type="entry name" value="PAS_fold"/>
</dbReference>
<evidence type="ECO:0000256" key="1">
    <source>
        <dbReference type="PROSITE-ProRule" id="PRU00169"/>
    </source>
</evidence>
<dbReference type="SUPFAM" id="SSF55785">
    <property type="entry name" value="PYP-like sensor domain (PAS domain)"/>
    <property type="match status" value="1"/>
</dbReference>
<dbReference type="GO" id="GO:0071111">
    <property type="term" value="F:cyclic-guanylate-specific phosphodiesterase activity"/>
    <property type="evidence" value="ECO:0007669"/>
    <property type="project" value="InterPro"/>
</dbReference>
<dbReference type="InterPro" id="IPR043128">
    <property type="entry name" value="Rev_trsase/Diguanyl_cyclase"/>
</dbReference>
<sequence length="688" mass="75998">MASQKKTIRLLILEDSQNEAERLVSLFRNAGQATRVHRLTSSEDLADVLQQTWDLLISAPASVNLEPSEAIGAIRKQAKDIPVIQLIDGNDPDAITEALTLGAQGALPQGEDEWLILIANRELANLDERRARRSAELALREAEKRCQLLLESSVDAIAYVHDGMHIYANRAYLELFGYEDVEELEGMPMIDLIASCDQGEFKGFLKNYQSLQGSAELVCGGIRADGGNFKARMHFSPASYDGESCIQVVIRAENDNAELEKLREISNQDPVTGLYNRNHFLELLDGAVERAVNAGQGSSLAYIRIDRFASLQTEIGLGDSDRLLAELAQVLREQFEDKAELARFGDDAFAMLMSEALPQQFEQPLVQLLRKVEGHLFDIGGRTVQTSLSIGVAALDERTAKARDVIDRAHRCAEELADGNALRIYDPADELAAAASRGNILAMLQQALEKNSFRLLFQPIISLRGDSHEHYEVLLRLLDPQGVEVPPADFLDAANEAGLATRIDRWVLLNSIKLLAEHRSKGHSTRLMVHLSGASLQDPSLITWLGVALKASKLPPDSLIFQLDENDAVAYLRQAKALSQGLIGLGCRIALAQFGCVLNPFNTLKHLNAEFVKVDGSYTQDLTRQENQEALKQLLAELHEQHRQSIVPFVESATVLATLWQAGVGYIQGQYLQGPSQSMDYNFASDEE</sequence>
<reference evidence="6 7" key="1">
    <citation type="submission" date="2019-12" db="EMBL/GenBank/DDBJ databases">
        <title>Complete genome sequence of Pseudomonas stutzeri.</title>
        <authorList>
            <person name="Lim S.R."/>
            <person name="Kim J.H."/>
        </authorList>
    </citation>
    <scope>NUCLEOTIDE SEQUENCE [LARGE SCALE GENOMIC DNA]</scope>
    <source>
        <strain evidence="6 7">PM101005</strain>
    </source>
</reference>
<dbReference type="SMART" id="SM00267">
    <property type="entry name" value="GGDEF"/>
    <property type="match status" value="1"/>
</dbReference>
<dbReference type="Gene3D" id="3.30.70.270">
    <property type="match status" value="1"/>
</dbReference>
<evidence type="ECO:0000313" key="7">
    <source>
        <dbReference type="Proteomes" id="UP000438983"/>
    </source>
</evidence>
<dbReference type="NCBIfam" id="TIGR00229">
    <property type="entry name" value="sensory_box"/>
    <property type="match status" value="1"/>
</dbReference>
<dbReference type="SUPFAM" id="SSF55073">
    <property type="entry name" value="Nucleotide cyclase"/>
    <property type="match status" value="1"/>
</dbReference>
<dbReference type="PROSITE" id="PS50887">
    <property type="entry name" value="GGDEF"/>
    <property type="match status" value="1"/>
</dbReference>
<dbReference type="Gene3D" id="3.20.20.450">
    <property type="entry name" value="EAL domain"/>
    <property type="match status" value="1"/>
</dbReference>
<dbReference type="Gene3D" id="3.40.50.2300">
    <property type="match status" value="1"/>
</dbReference>
<dbReference type="InterPro" id="IPR029787">
    <property type="entry name" value="Nucleotide_cyclase"/>
</dbReference>
<dbReference type="GO" id="GO:0006355">
    <property type="term" value="P:regulation of DNA-templated transcription"/>
    <property type="evidence" value="ECO:0007669"/>
    <property type="project" value="InterPro"/>
</dbReference>
<dbReference type="Pfam" id="PF00989">
    <property type="entry name" value="PAS"/>
    <property type="match status" value="1"/>
</dbReference>
<dbReference type="Pfam" id="PF00990">
    <property type="entry name" value="GGDEF"/>
    <property type="match status" value="1"/>
</dbReference>
<feature type="domain" description="GGDEF" evidence="5">
    <location>
        <begin position="296"/>
        <end position="427"/>
    </location>
</feature>
<evidence type="ECO:0000259" key="4">
    <source>
        <dbReference type="PROSITE" id="PS50883"/>
    </source>
</evidence>
<evidence type="ECO:0000256" key="2">
    <source>
        <dbReference type="SAM" id="Coils"/>
    </source>
</evidence>
<dbReference type="InterPro" id="IPR001633">
    <property type="entry name" value="EAL_dom"/>
</dbReference>
<evidence type="ECO:0000313" key="6">
    <source>
        <dbReference type="EMBL" id="QGZ28657.1"/>
    </source>
</evidence>
<dbReference type="InterPro" id="IPR035965">
    <property type="entry name" value="PAS-like_dom_sf"/>
</dbReference>
<dbReference type="InterPro" id="IPR011006">
    <property type="entry name" value="CheY-like_superfamily"/>
</dbReference>
<dbReference type="PROSITE" id="PS50883">
    <property type="entry name" value="EAL"/>
    <property type="match status" value="1"/>
</dbReference>
<dbReference type="GO" id="GO:0000160">
    <property type="term" value="P:phosphorelay signal transduction system"/>
    <property type="evidence" value="ECO:0007669"/>
    <property type="project" value="InterPro"/>
</dbReference>